<dbReference type="EMBL" id="JAFJYH010000409">
    <property type="protein sequence ID" value="KAG4412102.1"/>
    <property type="molecule type" value="Genomic_DNA"/>
</dbReference>
<sequence>MTSAEEIKSTAYTLRFKHGKTTILLFIEPLTPFPAILKELLATLHERYPEGLPSSNSPLPLTIPKSGIDVVLGVPKDTYDLEKGWDELALSAAGLKETPKSLGIKDGAMLAFAFADEECWAEKGEFDVQFSNVDELYPEEE</sequence>
<dbReference type="OrthoDB" id="5376498at2759"/>
<dbReference type="Proteomes" id="UP000664132">
    <property type="component" value="Unassembled WGS sequence"/>
</dbReference>
<accession>A0A8H7T2Q5</accession>
<comment type="caution">
    <text evidence="1">The sequence shown here is derived from an EMBL/GenBank/DDBJ whole genome shotgun (WGS) entry which is preliminary data.</text>
</comment>
<keyword evidence="2" id="KW-1185">Reference proteome</keyword>
<protein>
    <submittedName>
        <fullName evidence="1">Uncharacterized protein</fullName>
    </submittedName>
</protein>
<evidence type="ECO:0000313" key="1">
    <source>
        <dbReference type="EMBL" id="KAG4412102.1"/>
    </source>
</evidence>
<proteinExistence type="predicted"/>
<organism evidence="1 2">
    <name type="scientific">Cadophora malorum</name>
    <dbReference type="NCBI Taxonomy" id="108018"/>
    <lineage>
        <taxon>Eukaryota</taxon>
        <taxon>Fungi</taxon>
        <taxon>Dikarya</taxon>
        <taxon>Ascomycota</taxon>
        <taxon>Pezizomycotina</taxon>
        <taxon>Leotiomycetes</taxon>
        <taxon>Helotiales</taxon>
        <taxon>Ploettnerulaceae</taxon>
        <taxon>Cadophora</taxon>
    </lineage>
</organism>
<reference evidence="1" key="1">
    <citation type="submission" date="2021-02" db="EMBL/GenBank/DDBJ databases">
        <title>Genome sequence Cadophora malorum strain M34.</title>
        <authorList>
            <person name="Stefanovic E."/>
            <person name="Vu D."/>
            <person name="Scully C."/>
            <person name="Dijksterhuis J."/>
            <person name="Roader J."/>
            <person name="Houbraken J."/>
        </authorList>
    </citation>
    <scope>NUCLEOTIDE SEQUENCE</scope>
    <source>
        <strain evidence="1">M34</strain>
    </source>
</reference>
<name>A0A8H7T2Q5_9HELO</name>
<gene>
    <name evidence="1" type="ORF">IFR04_014751</name>
</gene>
<dbReference type="AlphaFoldDB" id="A0A8H7T2Q5"/>
<evidence type="ECO:0000313" key="2">
    <source>
        <dbReference type="Proteomes" id="UP000664132"/>
    </source>
</evidence>